<keyword evidence="6" id="KW-1185">Reference proteome</keyword>
<dbReference type="InterPro" id="IPR029510">
    <property type="entry name" value="Ald_DH_CS_GLU"/>
</dbReference>
<evidence type="ECO:0000256" key="1">
    <source>
        <dbReference type="ARBA" id="ARBA00023002"/>
    </source>
</evidence>
<dbReference type="Pfam" id="PF00171">
    <property type="entry name" value="Aldedh"/>
    <property type="match status" value="1"/>
</dbReference>
<protein>
    <submittedName>
        <fullName evidence="5">Aldehyde dehydrogenase family protein</fullName>
    </submittedName>
</protein>
<organism evidence="5 6">
    <name type="scientific">Occallatibacter riparius</name>
    <dbReference type="NCBI Taxonomy" id="1002689"/>
    <lineage>
        <taxon>Bacteria</taxon>
        <taxon>Pseudomonadati</taxon>
        <taxon>Acidobacteriota</taxon>
        <taxon>Terriglobia</taxon>
        <taxon>Terriglobales</taxon>
        <taxon>Acidobacteriaceae</taxon>
        <taxon>Occallatibacter</taxon>
    </lineage>
</organism>
<evidence type="ECO:0000313" key="6">
    <source>
        <dbReference type="Proteomes" id="UP001059380"/>
    </source>
</evidence>
<dbReference type="Gene3D" id="3.40.309.10">
    <property type="entry name" value="Aldehyde Dehydrogenase, Chain A, domain 2"/>
    <property type="match status" value="1"/>
</dbReference>
<dbReference type="InterPro" id="IPR016161">
    <property type="entry name" value="Ald_DH/histidinol_DH"/>
</dbReference>
<feature type="active site" evidence="2">
    <location>
        <position position="214"/>
    </location>
</feature>
<dbReference type="RefSeq" id="WP_260790524.1">
    <property type="nucleotide sequence ID" value="NZ_CP093313.1"/>
</dbReference>
<evidence type="ECO:0000313" key="5">
    <source>
        <dbReference type="EMBL" id="UWZ81680.1"/>
    </source>
</evidence>
<sequence>MTSVEADRIVEQARQAQSRWGALTVSRRCEHLSRLRQAISSECEGIAITIAQETSKPLLDSLSGDVMVTLEMLRYYESHAPKILRARRLSKPALFFRGIQFESLLEPYGVALIFGPSNYPFQLAMVPMITALAAGNAVVLKVSERAPATAHLIARLCAEAGLPADVVQVLHNDAADSAALIEARPDVIFFTGSTRNGQIVALSAAKHMIPSILELGGKDAALVFADCHLERAVEGITYGAYSNSGRVCVGTKRAFVQQSIYGEFVLRLGLRIAQLNVDKDMHADLYPLGEEESGLLCEQVEDALSCGATLQWPLDPASVGRTPILLTDVPPQSSLLTEESFGPVLCVAPFRDEAEALALANATDFALGASIWTRDKHRARRVATALSAGSCAVNDVIRMIANPHAPFGGNRLSGYGRYHGPEGLRAFSRSKTLMIAGSLRSREINWFPFTARTSRQLAGLLKFRHSTAGPISRLARLFLALWLGAACFAPTNAQAPSSTRLDITVRLTPEAHGELAYLVFQSPAGFPGDTAKAVRRGFLAISPGTAQAHIALDLPAGTYAVSVYEDRNANHKLDHNLLGIPREPVGASNNPRWRMGPPRFEDCSFVVGNKPESITISLVGGL</sequence>
<evidence type="ECO:0000259" key="4">
    <source>
        <dbReference type="Pfam" id="PF00171"/>
    </source>
</evidence>
<dbReference type="InterPro" id="IPR015590">
    <property type="entry name" value="Aldehyde_DH_dom"/>
</dbReference>
<name>A0A9J7BFX8_9BACT</name>
<dbReference type="InterPro" id="IPR018673">
    <property type="entry name" value="DUF2141"/>
</dbReference>
<proteinExistence type="inferred from homology"/>
<dbReference type="Pfam" id="PF09912">
    <property type="entry name" value="DUF2141"/>
    <property type="match status" value="1"/>
</dbReference>
<comment type="similarity">
    <text evidence="3">Belongs to the aldehyde dehydrogenase family.</text>
</comment>
<dbReference type="Gene3D" id="3.40.605.10">
    <property type="entry name" value="Aldehyde Dehydrogenase, Chain A, domain 1"/>
    <property type="match status" value="1"/>
</dbReference>
<keyword evidence="1 3" id="KW-0560">Oxidoreductase</keyword>
<dbReference type="SUPFAM" id="SSF53720">
    <property type="entry name" value="ALDH-like"/>
    <property type="match status" value="1"/>
</dbReference>
<dbReference type="InterPro" id="IPR016163">
    <property type="entry name" value="Ald_DH_C"/>
</dbReference>
<dbReference type="AlphaFoldDB" id="A0A9J7BFX8"/>
<dbReference type="EMBL" id="CP093313">
    <property type="protein sequence ID" value="UWZ81680.1"/>
    <property type="molecule type" value="Genomic_DNA"/>
</dbReference>
<feature type="domain" description="Aldehyde dehydrogenase" evidence="4">
    <location>
        <begin position="2"/>
        <end position="432"/>
    </location>
</feature>
<dbReference type="InterPro" id="IPR016162">
    <property type="entry name" value="Ald_DH_N"/>
</dbReference>
<dbReference type="Proteomes" id="UP001059380">
    <property type="component" value="Chromosome"/>
</dbReference>
<dbReference type="PANTHER" id="PTHR11699">
    <property type="entry name" value="ALDEHYDE DEHYDROGENASE-RELATED"/>
    <property type="match status" value="1"/>
</dbReference>
<gene>
    <name evidence="5" type="ORF">MOP44_13915</name>
</gene>
<dbReference type="PROSITE" id="PS00687">
    <property type="entry name" value="ALDEHYDE_DEHYDR_GLU"/>
    <property type="match status" value="1"/>
</dbReference>
<dbReference type="KEGG" id="orp:MOP44_13915"/>
<reference evidence="5" key="1">
    <citation type="submission" date="2021-04" db="EMBL/GenBank/DDBJ databases">
        <title>Phylogenetic analysis of Acidobacteriaceae.</title>
        <authorList>
            <person name="Qiu L."/>
            <person name="Zhang Q."/>
        </authorList>
    </citation>
    <scope>NUCLEOTIDE SEQUENCE</scope>
    <source>
        <strain evidence="5">DSM 25168</strain>
    </source>
</reference>
<dbReference type="GO" id="GO:0016620">
    <property type="term" value="F:oxidoreductase activity, acting on the aldehyde or oxo group of donors, NAD or NADP as acceptor"/>
    <property type="evidence" value="ECO:0007669"/>
    <property type="project" value="InterPro"/>
</dbReference>
<accession>A0A9J7BFX8</accession>
<evidence type="ECO:0000256" key="2">
    <source>
        <dbReference type="PROSITE-ProRule" id="PRU10007"/>
    </source>
</evidence>
<evidence type="ECO:0000256" key="3">
    <source>
        <dbReference type="RuleBase" id="RU003345"/>
    </source>
</evidence>